<evidence type="ECO:0000313" key="2">
    <source>
        <dbReference type="Proteomes" id="UP001497535"/>
    </source>
</evidence>
<accession>A0ACB0ZW64</accession>
<keyword evidence="2" id="KW-1185">Reference proteome</keyword>
<name>A0ACB0ZW64_MELEN</name>
<dbReference type="Proteomes" id="UP001497535">
    <property type="component" value="Unassembled WGS sequence"/>
</dbReference>
<comment type="caution">
    <text evidence="1">The sequence shown here is derived from an EMBL/GenBank/DDBJ whole genome shotgun (WGS) entry which is preliminary data.</text>
</comment>
<sequence length="62" mass="7474">MSSKFIYLQNLIQRVLFSLNYSKKFYFILIIFSSILQQILSASTISMPELRLYNIRRQEYDS</sequence>
<organism evidence="1 2">
    <name type="scientific">Meloidogyne enterolobii</name>
    <name type="common">Root-knot nematode worm</name>
    <name type="synonym">Meloidogyne mayaguensis</name>
    <dbReference type="NCBI Taxonomy" id="390850"/>
    <lineage>
        <taxon>Eukaryota</taxon>
        <taxon>Metazoa</taxon>
        <taxon>Ecdysozoa</taxon>
        <taxon>Nematoda</taxon>
        <taxon>Chromadorea</taxon>
        <taxon>Rhabditida</taxon>
        <taxon>Tylenchina</taxon>
        <taxon>Tylenchomorpha</taxon>
        <taxon>Tylenchoidea</taxon>
        <taxon>Meloidogynidae</taxon>
        <taxon>Meloidogyninae</taxon>
        <taxon>Meloidogyne</taxon>
    </lineage>
</organism>
<gene>
    <name evidence="1" type="ORF">MENTE1834_LOCUS30709</name>
</gene>
<reference evidence="1" key="1">
    <citation type="submission" date="2023-11" db="EMBL/GenBank/DDBJ databases">
        <authorList>
            <person name="Poullet M."/>
        </authorList>
    </citation>
    <scope>NUCLEOTIDE SEQUENCE</scope>
    <source>
        <strain evidence="1">E1834</strain>
    </source>
</reference>
<proteinExistence type="predicted"/>
<evidence type="ECO:0000313" key="1">
    <source>
        <dbReference type="EMBL" id="CAK5083372.1"/>
    </source>
</evidence>
<dbReference type="EMBL" id="CAVMJV010000050">
    <property type="protein sequence ID" value="CAK5083372.1"/>
    <property type="molecule type" value="Genomic_DNA"/>
</dbReference>
<protein>
    <submittedName>
        <fullName evidence="1">Uncharacterized protein</fullName>
    </submittedName>
</protein>